<dbReference type="GO" id="GO:0003677">
    <property type="term" value="F:DNA binding"/>
    <property type="evidence" value="ECO:0007669"/>
    <property type="project" value="InterPro"/>
</dbReference>
<evidence type="ECO:0000313" key="3">
    <source>
        <dbReference type="Proteomes" id="UP000289954"/>
    </source>
</evidence>
<accession>A0A402DLY5</accession>
<dbReference type="InterPro" id="IPR002514">
    <property type="entry name" value="Transposase_8"/>
</dbReference>
<name>A0A402DLY5_9CELL</name>
<dbReference type="RefSeq" id="WP_130779753.1">
    <property type="nucleotide sequence ID" value="NZ_BIMR01000012.1"/>
</dbReference>
<dbReference type="InterPro" id="IPR036388">
    <property type="entry name" value="WH-like_DNA-bd_sf"/>
</dbReference>
<feature type="coiled-coil region" evidence="1">
    <location>
        <begin position="56"/>
        <end position="83"/>
    </location>
</feature>
<evidence type="ECO:0000256" key="1">
    <source>
        <dbReference type="SAM" id="Coils"/>
    </source>
</evidence>
<keyword evidence="3" id="KW-1185">Reference proteome</keyword>
<comment type="caution">
    <text evidence="2">The sequence shown here is derived from an EMBL/GenBank/DDBJ whole genome shotgun (WGS) entry which is preliminary data.</text>
</comment>
<keyword evidence="1" id="KW-0175">Coiled coil</keyword>
<protein>
    <submittedName>
        <fullName evidence="2">Insertion element IS6110 uncharacterized 12.0 kDa protein</fullName>
    </submittedName>
</protein>
<dbReference type="OrthoDB" id="4426778at2"/>
<dbReference type="AlphaFoldDB" id="A0A402DLY5"/>
<organism evidence="2 3">
    <name type="scientific">Cellulomonas biazotea</name>
    <dbReference type="NCBI Taxonomy" id="1709"/>
    <lineage>
        <taxon>Bacteria</taxon>
        <taxon>Bacillati</taxon>
        <taxon>Actinomycetota</taxon>
        <taxon>Actinomycetes</taxon>
        <taxon>Micrococcales</taxon>
        <taxon>Cellulomonadaceae</taxon>
        <taxon>Cellulomonas</taxon>
    </lineage>
</organism>
<gene>
    <name evidence="2" type="ORF">CBZ_01870</name>
</gene>
<dbReference type="InterPro" id="IPR009057">
    <property type="entry name" value="Homeodomain-like_sf"/>
</dbReference>
<dbReference type="Gene3D" id="1.10.10.10">
    <property type="entry name" value="Winged helix-like DNA-binding domain superfamily/Winged helix DNA-binding domain"/>
    <property type="match status" value="1"/>
</dbReference>
<dbReference type="SUPFAM" id="SSF46689">
    <property type="entry name" value="Homeodomain-like"/>
    <property type="match status" value="1"/>
</dbReference>
<dbReference type="Pfam" id="PF01527">
    <property type="entry name" value="HTH_Tnp_1"/>
    <property type="match status" value="1"/>
</dbReference>
<proteinExistence type="predicted"/>
<dbReference type="EMBL" id="BIMR01000012">
    <property type="protein sequence ID" value="GCE75131.1"/>
    <property type="molecule type" value="Genomic_DNA"/>
</dbReference>
<reference evidence="2 3" key="1">
    <citation type="submission" date="2019-01" db="EMBL/GenBank/DDBJ databases">
        <title>Draft genome sequence of Cellulomonas takizawaensis strain TKZ-21.</title>
        <authorList>
            <person name="Yamamura H."/>
            <person name="Hayashi T."/>
            <person name="Hamada M."/>
            <person name="Serisawa Y."/>
            <person name="Matsuyama K."/>
            <person name="Nakagawa Y."/>
            <person name="Otoguro M."/>
            <person name="Yanagida F."/>
            <person name="Hayakawa M."/>
        </authorList>
    </citation>
    <scope>NUCLEOTIDE SEQUENCE [LARGE SCALE GENOMIC DNA]</scope>
    <source>
        <strain evidence="2 3">NBRC12680</strain>
    </source>
</reference>
<sequence length="101" mass="11074">MGRRGYPPELRRRVLDLVASGRSVADVARDLGISEESIYTWRRQDRVDAGLAPGLTSAEKAELTAAKRRIAELEAELAVHRRASELLGKVVPPKGGSRPSR</sequence>
<dbReference type="Proteomes" id="UP000289954">
    <property type="component" value="Unassembled WGS sequence"/>
</dbReference>
<dbReference type="GO" id="GO:0004803">
    <property type="term" value="F:transposase activity"/>
    <property type="evidence" value="ECO:0007669"/>
    <property type="project" value="InterPro"/>
</dbReference>
<evidence type="ECO:0000313" key="2">
    <source>
        <dbReference type="EMBL" id="GCE75131.1"/>
    </source>
</evidence>
<dbReference type="GO" id="GO:0006313">
    <property type="term" value="P:DNA transposition"/>
    <property type="evidence" value="ECO:0007669"/>
    <property type="project" value="InterPro"/>
</dbReference>